<keyword evidence="2" id="KW-0472">Membrane</keyword>
<dbReference type="EMBL" id="CASHTH010003413">
    <property type="protein sequence ID" value="CAI8044659.1"/>
    <property type="molecule type" value="Genomic_DNA"/>
</dbReference>
<proteinExistence type="predicted"/>
<dbReference type="Proteomes" id="UP001174909">
    <property type="component" value="Unassembled WGS sequence"/>
</dbReference>
<evidence type="ECO:0000313" key="3">
    <source>
        <dbReference type="EMBL" id="CAI8044659.1"/>
    </source>
</evidence>
<protein>
    <submittedName>
        <fullName evidence="3">Uncharacterized protein</fullName>
    </submittedName>
</protein>
<feature type="compositionally biased region" description="Polar residues" evidence="1">
    <location>
        <begin position="145"/>
        <end position="157"/>
    </location>
</feature>
<keyword evidence="4" id="KW-1185">Reference proteome</keyword>
<name>A0AA35TBA6_GEOBA</name>
<evidence type="ECO:0000256" key="1">
    <source>
        <dbReference type="SAM" id="MobiDB-lite"/>
    </source>
</evidence>
<accession>A0AA35TBA6</accession>
<evidence type="ECO:0000256" key="2">
    <source>
        <dbReference type="SAM" id="Phobius"/>
    </source>
</evidence>
<keyword evidence="2" id="KW-1133">Transmembrane helix</keyword>
<feature type="transmembrane region" description="Helical" evidence="2">
    <location>
        <begin position="21"/>
        <end position="50"/>
    </location>
</feature>
<comment type="caution">
    <text evidence="3">The sequence shown here is derived from an EMBL/GenBank/DDBJ whole genome shotgun (WGS) entry which is preliminary data.</text>
</comment>
<keyword evidence="2" id="KW-0812">Transmembrane</keyword>
<feature type="region of interest" description="Disordered" evidence="1">
    <location>
        <begin position="124"/>
        <end position="157"/>
    </location>
</feature>
<sequence length="157" mass="16788">MGETPPSPTTSSPNDGQPIEVIIGGAVVGANIIILLLSLSLAVAVCCICCRNKGKDNRESEPNDLSWPSRQSSLAVPYTVSSMTPTGRSGIFDYDIDTKTSTTFEPGNISRTPSVPLVTMTDIHRHSTHSSRSGSFSSIDPNELTYANMNDNNDNKV</sequence>
<gene>
    <name evidence="3" type="ORF">GBAR_LOCUS24757</name>
</gene>
<evidence type="ECO:0000313" key="4">
    <source>
        <dbReference type="Proteomes" id="UP001174909"/>
    </source>
</evidence>
<dbReference type="AlphaFoldDB" id="A0AA35TBA6"/>
<reference evidence="3" key="1">
    <citation type="submission" date="2023-03" db="EMBL/GenBank/DDBJ databases">
        <authorList>
            <person name="Steffen K."/>
            <person name="Cardenas P."/>
        </authorList>
    </citation>
    <scope>NUCLEOTIDE SEQUENCE</scope>
</reference>
<organism evidence="3 4">
    <name type="scientific">Geodia barretti</name>
    <name type="common">Barrett's horny sponge</name>
    <dbReference type="NCBI Taxonomy" id="519541"/>
    <lineage>
        <taxon>Eukaryota</taxon>
        <taxon>Metazoa</taxon>
        <taxon>Porifera</taxon>
        <taxon>Demospongiae</taxon>
        <taxon>Heteroscleromorpha</taxon>
        <taxon>Tetractinellida</taxon>
        <taxon>Astrophorina</taxon>
        <taxon>Geodiidae</taxon>
        <taxon>Geodia</taxon>
    </lineage>
</organism>